<dbReference type="PANTHER" id="PTHR12714:SF9">
    <property type="entry name" value="PROTEIN-S-ISOPRENYLCYSTEINE O-METHYLTRANSFERASE"/>
    <property type="match status" value="1"/>
</dbReference>
<dbReference type="PATRIC" id="fig|1397108.4.peg.2504"/>
<keyword evidence="4" id="KW-0472">Membrane</keyword>
<sequence>MEKHRTLTLDYPPVWLVAFMVLAYVTGDVIEPLARTSLVLALSFGFIGIGVALMCVAAFTMWRHKTTVIPHRYPARLVTHGVFMHSRNPIYLGDAFTLVGFSLLYGSTIGLLSVPVFMTVIWWRFIRKEEQKLKDSFAQDYEIWAKKTRRWI</sequence>
<evidence type="ECO:0000256" key="2">
    <source>
        <dbReference type="ARBA" id="ARBA00022692"/>
    </source>
</evidence>
<dbReference type="OrthoDB" id="9811969at2"/>
<dbReference type="Proteomes" id="UP000064920">
    <property type="component" value="Chromosome"/>
</dbReference>
<dbReference type="RefSeq" id="WP_062219358.1">
    <property type="nucleotide sequence ID" value="NZ_CP012023.1"/>
</dbReference>
<protein>
    <submittedName>
        <fullName evidence="5">Uncharacterized protein</fullName>
    </submittedName>
</protein>
<dbReference type="KEGG" id="cmar:IMCC12053_2450"/>
<dbReference type="Gene3D" id="1.20.120.1630">
    <property type="match status" value="1"/>
</dbReference>
<evidence type="ECO:0000256" key="3">
    <source>
        <dbReference type="ARBA" id="ARBA00022989"/>
    </source>
</evidence>
<evidence type="ECO:0000256" key="4">
    <source>
        <dbReference type="ARBA" id="ARBA00023136"/>
    </source>
</evidence>
<keyword evidence="3" id="KW-1133">Transmembrane helix</keyword>
<dbReference type="InterPro" id="IPR007318">
    <property type="entry name" value="Phopholipid_MeTrfase"/>
</dbReference>
<accession>A0A0N7HIX0</accession>
<dbReference type="Pfam" id="PF04191">
    <property type="entry name" value="PEMT"/>
    <property type="match status" value="1"/>
</dbReference>
<dbReference type="AlphaFoldDB" id="A0A0N7HIX0"/>
<keyword evidence="2" id="KW-0812">Transmembrane</keyword>
<keyword evidence="6" id="KW-1185">Reference proteome</keyword>
<dbReference type="PANTHER" id="PTHR12714">
    <property type="entry name" value="PROTEIN-S ISOPRENYLCYSTEINE O-METHYLTRANSFERASE"/>
    <property type="match status" value="1"/>
</dbReference>
<proteinExistence type="predicted"/>
<evidence type="ECO:0000313" key="5">
    <source>
        <dbReference type="EMBL" id="ALI56397.1"/>
    </source>
</evidence>
<evidence type="ECO:0000256" key="1">
    <source>
        <dbReference type="ARBA" id="ARBA00004127"/>
    </source>
</evidence>
<gene>
    <name evidence="5" type="ORF">IMCC12053_2450</name>
</gene>
<organism evidence="5 6">
    <name type="scientific">Celeribacter marinus</name>
    <dbReference type="NCBI Taxonomy" id="1397108"/>
    <lineage>
        <taxon>Bacteria</taxon>
        <taxon>Pseudomonadati</taxon>
        <taxon>Pseudomonadota</taxon>
        <taxon>Alphaproteobacteria</taxon>
        <taxon>Rhodobacterales</taxon>
        <taxon>Roseobacteraceae</taxon>
        <taxon>Celeribacter</taxon>
    </lineage>
</organism>
<name>A0A0N7HIX0_9RHOB</name>
<reference evidence="5 6" key="1">
    <citation type="submission" date="2015-05" db="EMBL/GenBank/DDBJ databases">
        <authorList>
            <person name="Wang D.B."/>
            <person name="Wang M."/>
        </authorList>
    </citation>
    <scope>NUCLEOTIDE SEQUENCE [LARGE SCALE GENOMIC DNA]</scope>
    <source>
        <strain evidence="5 6">IMCC 12053</strain>
    </source>
</reference>
<evidence type="ECO:0000313" key="6">
    <source>
        <dbReference type="Proteomes" id="UP000064920"/>
    </source>
</evidence>
<dbReference type="STRING" id="1397108.IMCC12053_2450"/>
<dbReference type="GO" id="GO:0016740">
    <property type="term" value="F:transferase activity"/>
    <property type="evidence" value="ECO:0007669"/>
    <property type="project" value="UniProtKB-ARBA"/>
</dbReference>
<dbReference type="GO" id="GO:0012505">
    <property type="term" value="C:endomembrane system"/>
    <property type="evidence" value="ECO:0007669"/>
    <property type="project" value="UniProtKB-SubCell"/>
</dbReference>
<dbReference type="EMBL" id="CP012023">
    <property type="protein sequence ID" value="ALI56397.1"/>
    <property type="molecule type" value="Genomic_DNA"/>
</dbReference>
<comment type="subcellular location">
    <subcellularLocation>
        <location evidence="1">Endomembrane system</location>
        <topology evidence="1">Multi-pass membrane protein</topology>
    </subcellularLocation>
</comment>